<evidence type="ECO:0000256" key="1">
    <source>
        <dbReference type="SAM" id="Coils"/>
    </source>
</evidence>
<proteinExistence type="predicted"/>
<feature type="region of interest" description="Disordered" evidence="2">
    <location>
        <begin position="20"/>
        <end position="62"/>
    </location>
</feature>
<accession>A0AAV5E813</accession>
<feature type="compositionally biased region" description="Polar residues" evidence="2">
    <location>
        <begin position="42"/>
        <end position="62"/>
    </location>
</feature>
<name>A0AAV5E813_ELECO</name>
<keyword evidence="4" id="KW-1185">Reference proteome</keyword>
<dbReference type="Proteomes" id="UP001054889">
    <property type="component" value="Unassembled WGS sequence"/>
</dbReference>
<feature type="coiled-coil region" evidence="1">
    <location>
        <begin position="95"/>
        <end position="143"/>
    </location>
</feature>
<dbReference type="InterPro" id="IPR039282">
    <property type="entry name" value="LSU"/>
</dbReference>
<evidence type="ECO:0000256" key="2">
    <source>
        <dbReference type="SAM" id="MobiDB-lite"/>
    </source>
</evidence>
<sequence>MLLTSRVTINRRDDCRCVSRRRSRPLAPGSSNMDAFPPLSRANKNSPHLQRQTTQPAACSSSATCELADPPISLAREQIHPPMAPAISFGFATGKRGAEEEAEVLRRRNAELESEVAALRAELDAARRRAETAEEAEERLCVQLGEAEVEAVEIALEYQGRVDHLARELAAARAAARTSSVDLELVIRPVILSISELEICVAQFFWFSFWCQIEAGLLL</sequence>
<dbReference type="PANTHER" id="PTHR34283:SF1">
    <property type="entry name" value="PROTEIN RESPONSE TO LOW SULFUR 1"/>
    <property type="match status" value="1"/>
</dbReference>
<evidence type="ECO:0000313" key="4">
    <source>
        <dbReference type="Proteomes" id="UP001054889"/>
    </source>
</evidence>
<gene>
    <name evidence="3" type="primary">gb06113</name>
    <name evidence="3" type="ORF">PR202_gb06113</name>
</gene>
<reference evidence="3" key="1">
    <citation type="journal article" date="2018" name="DNA Res.">
        <title>Multiple hybrid de novo genome assembly of finger millet, an orphan allotetraploid crop.</title>
        <authorList>
            <person name="Hatakeyama M."/>
            <person name="Aluri S."/>
            <person name="Balachadran M.T."/>
            <person name="Sivarajan S.R."/>
            <person name="Patrignani A."/>
            <person name="Gruter S."/>
            <person name="Poveda L."/>
            <person name="Shimizu-Inatsugi R."/>
            <person name="Baeten J."/>
            <person name="Francoijs K.J."/>
            <person name="Nataraja K.N."/>
            <person name="Reddy Y.A.N."/>
            <person name="Phadnis S."/>
            <person name="Ravikumar R.L."/>
            <person name="Schlapbach R."/>
            <person name="Sreeman S.M."/>
            <person name="Shimizu K.K."/>
        </authorList>
    </citation>
    <scope>NUCLEOTIDE SEQUENCE</scope>
</reference>
<organism evidence="3 4">
    <name type="scientific">Eleusine coracana subsp. coracana</name>
    <dbReference type="NCBI Taxonomy" id="191504"/>
    <lineage>
        <taxon>Eukaryota</taxon>
        <taxon>Viridiplantae</taxon>
        <taxon>Streptophyta</taxon>
        <taxon>Embryophyta</taxon>
        <taxon>Tracheophyta</taxon>
        <taxon>Spermatophyta</taxon>
        <taxon>Magnoliopsida</taxon>
        <taxon>Liliopsida</taxon>
        <taxon>Poales</taxon>
        <taxon>Poaceae</taxon>
        <taxon>PACMAD clade</taxon>
        <taxon>Chloridoideae</taxon>
        <taxon>Cynodonteae</taxon>
        <taxon>Eleusininae</taxon>
        <taxon>Eleusine</taxon>
    </lineage>
</organism>
<protein>
    <submittedName>
        <fullName evidence="3">Uncharacterized protein</fullName>
    </submittedName>
</protein>
<dbReference type="EMBL" id="BQKI01000074">
    <property type="protein sequence ID" value="GJN18902.1"/>
    <property type="molecule type" value="Genomic_DNA"/>
</dbReference>
<dbReference type="AlphaFoldDB" id="A0AAV5E813"/>
<evidence type="ECO:0000313" key="3">
    <source>
        <dbReference type="EMBL" id="GJN18902.1"/>
    </source>
</evidence>
<dbReference type="GO" id="GO:0098869">
    <property type="term" value="P:cellular oxidant detoxification"/>
    <property type="evidence" value="ECO:0007669"/>
    <property type="project" value="InterPro"/>
</dbReference>
<dbReference type="PANTHER" id="PTHR34283">
    <property type="entry name" value="PROTEIN RESPONSE TO LOW SULFUR 1"/>
    <property type="match status" value="1"/>
</dbReference>
<dbReference type="Pfam" id="PF24980">
    <property type="entry name" value="LSU"/>
    <property type="match status" value="1"/>
</dbReference>
<keyword evidence="1" id="KW-0175">Coiled coil</keyword>
<reference evidence="3" key="2">
    <citation type="submission" date="2021-12" db="EMBL/GenBank/DDBJ databases">
        <title>Resequencing data analysis of finger millet.</title>
        <authorList>
            <person name="Hatakeyama M."/>
            <person name="Aluri S."/>
            <person name="Balachadran M.T."/>
            <person name="Sivarajan S.R."/>
            <person name="Poveda L."/>
            <person name="Shimizu-Inatsugi R."/>
            <person name="Schlapbach R."/>
            <person name="Sreeman S.M."/>
            <person name="Shimizu K.K."/>
        </authorList>
    </citation>
    <scope>NUCLEOTIDE SEQUENCE</scope>
</reference>
<comment type="caution">
    <text evidence="3">The sequence shown here is derived from an EMBL/GenBank/DDBJ whole genome shotgun (WGS) entry which is preliminary data.</text>
</comment>